<dbReference type="GO" id="GO:0001228">
    <property type="term" value="F:DNA-binding transcription activator activity, RNA polymerase II-specific"/>
    <property type="evidence" value="ECO:0007669"/>
    <property type="project" value="InterPro"/>
</dbReference>
<feature type="domain" description="Homeobox" evidence="4">
    <location>
        <begin position="58"/>
        <end position="103"/>
    </location>
</feature>
<comment type="subcellular location">
    <subcellularLocation>
        <location evidence="1 2">Nucleus</location>
    </subcellularLocation>
</comment>
<feature type="DNA-binding region" description="Homeobox" evidence="1">
    <location>
        <begin position="60"/>
        <end position="104"/>
    </location>
</feature>
<dbReference type="InterPro" id="IPR001356">
    <property type="entry name" value="HD"/>
</dbReference>
<dbReference type="GO" id="GO:0002244">
    <property type="term" value="P:hematopoietic progenitor cell differentiation"/>
    <property type="evidence" value="ECO:0007669"/>
    <property type="project" value="InterPro"/>
</dbReference>
<evidence type="ECO:0000259" key="4">
    <source>
        <dbReference type="PROSITE" id="PS50071"/>
    </source>
</evidence>
<dbReference type="InterPro" id="IPR009057">
    <property type="entry name" value="Homeodomain-like_sf"/>
</dbReference>
<dbReference type="InterPro" id="IPR042917">
    <property type="entry name" value="MIXL1"/>
</dbReference>
<keyword evidence="3" id="KW-1133">Transmembrane helix</keyword>
<keyword evidence="1 2" id="KW-0238">DNA-binding</keyword>
<organism evidence="5 6">
    <name type="scientific">Oncorhynchus kisutch</name>
    <name type="common">Coho salmon</name>
    <name type="synonym">Salmo kisutch</name>
    <dbReference type="NCBI Taxonomy" id="8019"/>
    <lineage>
        <taxon>Eukaryota</taxon>
        <taxon>Metazoa</taxon>
        <taxon>Chordata</taxon>
        <taxon>Craniata</taxon>
        <taxon>Vertebrata</taxon>
        <taxon>Euteleostomi</taxon>
        <taxon>Actinopterygii</taxon>
        <taxon>Neopterygii</taxon>
        <taxon>Teleostei</taxon>
        <taxon>Protacanthopterygii</taxon>
        <taxon>Salmoniformes</taxon>
        <taxon>Salmonidae</taxon>
        <taxon>Salmoninae</taxon>
        <taxon>Oncorhynchus</taxon>
    </lineage>
</organism>
<reference evidence="5" key="2">
    <citation type="submission" date="2025-09" db="UniProtKB">
        <authorList>
            <consortium name="Ensembl"/>
        </authorList>
    </citation>
    <scope>IDENTIFICATION</scope>
</reference>
<reference evidence="5" key="1">
    <citation type="submission" date="2025-08" db="UniProtKB">
        <authorList>
            <consortium name="Ensembl"/>
        </authorList>
    </citation>
    <scope>IDENTIFICATION</scope>
</reference>
<sequence>MYMYIATSITWYPCASTWYWYSLYIAMLFFTRSYSRCIYSSCHYFYFNFNSALLETHLSKHFMYSNTKYPDIYHRERLEALTGLQEPRIQVWLQNRRAKSHHQEGLPLSMNLNGVAANTPVAPFTQPYNLMPQEIQSGTNSDHHFTPGGRNACEGNTTQDNGQPHTLDYPLCL</sequence>
<keyword evidence="1 2" id="KW-0371">Homeobox</keyword>
<dbReference type="PANTHER" id="PTHR47656:SF1">
    <property type="entry name" value="HOMEOBOX PROTEIN MIXL1"/>
    <property type="match status" value="1"/>
</dbReference>
<proteinExistence type="predicted"/>
<protein>
    <recommendedName>
        <fullName evidence="4">Homeobox domain-containing protein</fullName>
    </recommendedName>
</protein>
<evidence type="ECO:0000256" key="2">
    <source>
        <dbReference type="RuleBase" id="RU000682"/>
    </source>
</evidence>
<keyword evidence="6" id="KW-1185">Reference proteome</keyword>
<dbReference type="CDD" id="cd00086">
    <property type="entry name" value="homeodomain"/>
    <property type="match status" value="1"/>
</dbReference>
<dbReference type="GO" id="GO:0005634">
    <property type="term" value="C:nucleus"/>
    <property type="evidence" value="ECO:0007669"/>
    <property type="project" value="UniProtKB-SubCell"/>
</dbReference>
<dbReference type="Pfam" id="PF00046">
    <property type="entry name" value="Homeodomain"/>
    <property type="match status" value="1"/>
</dbReference>
<dbReference type="SMART" id="SM00389">
    <property type="entry name" value="HOX"/>
    <property type="match status" value="1"/>
</dbReference>
<dbReference type="Ensembl" id="ENSOKIT00005047805.1">
    <property type="protein sequence ID" value="ENSOKIP00005045389.1"/>
    <property type="gene ID" value="ENSOKIG00005019123.1"/>
</dbReference>
<evidence type="ECO:0000256" key="3">
    <source>
        <dbReference type="SAM" id="Phobius"/>
    </source>
</evidence>
<dbReference type="GeneTree" id="ENSGT01000000220371"/>
<dbReference type="AlphaFoldDB" id="A0A8C7MDA9"/>
<dbReference type="PANTHER" id="PTHR47656">
    <property type="entry name" value="HOMEOBOX PROTEIN MIXL"/>
    <property type="match status" value="1"/>
</dbReference>
<evidence type="ECO:0000313" key="6">
    <source>
        <dbReference type="Proteomes" id="UP000694557"/>
    </source>
</evidence>
<dbReference type="Gene3D" id="1.10.10.60">
    <property type="entry name" value="Homeodomain-like"/>
    <property type="match status" value="1"/>
</dbReference>
<dbReference type="SUPFAM" id="SSF46689">
    <property type="entry name" value="Homeodomain-like"/>
    <property type="match status" value="1"/>
</dbReference>
<keyword evidence="3" id="KW-0472">Membrane</keyword>
<keyword evidence="1 2" id="KW-0539">Nucleus</keyword>
<name>A0A8C7MDA9_ONCKI</name>
<dbReference type="Proteomes" id="UP000694557">
    <property type="component" value="Unassembled WGS sequence"/>
</dbReference>
<evidence type="ECO:0000256" key="1">
    <source>
        <dbReference type="PROSITE-ProRule" id="PRU00108"/>
    </source>
</evidence>
<evidence type="ECO:0000313" key="5">
    <source>
        <dbReference type="Ensembl" id="ENSOKIP00005045389.1"/>
    </source>
</evidence>
<accession>A0A8C7MDA9</accession>
<dbReference type="GO" id="GO:0003677">
    <property type="term" value="F:DNA binding"/>
    <property type="evidence" value="ECO:0007669"/>
    <property type="project" value="UniProtKB-UniRule"/>
</dbReference>
<dbReference type="PROSITE" id="PS50071">
    <property type="entry name" value="HOMEOBOX_2"/>
    <property type="match status" value="1"/>
</dbReference>
<dbReference type="GO" id="GO:0007492">
    <property type="term" value="P:endoderm development"/>
    <property type="evidence" value="ECO:0007669"/>
    <property type="project" value="InterPro"/>
</dbReference>
<keyword evidence="3" id="KW-0812">Transmembrane</keyword>
<feature type="transmembrane region" description="Helical" evidence="3">
    <location>
        <begin position="18"/>
        <end position="35"/>
    </location>
</feature>